<dbReference type="AlphaFoldDB" id="A0A7J6E5V5"/>
<comment type="caution">
    <text evidence="1">The sequence shown here is derived from an EMBL/GenBank/DDBJ whole genome shotgun (WGS) entry which is preliminary data.</text>
</comment>
<name>A0A7J6E5V5_CANSA</name>
<reference evidence="1 2" key="1">
    <citation type="journal article" date="2020" name="bioRxiv">
        <title>Sequence and annotation of 42 cannabis genomes reveals extensive copy number variation in cannabinoid synthesis and pathogen resistance genes.</title>
        <authorList>
            <person name="Mckernan K.J."/>
            <person name="Helbert Y."/>
            <person name="Kane L.T."/>
            <person name="Ebling H."/>
            <person name="Zhang L."/>
            <person name="Liu B."/>
            <person name="Eaton Z."/>
            <person name="Mclaughlin S."/>
            <person name="Kingan S."/>
            <person name="Baybayan P."/>
            <person name="Concepcion G."/>
            <person name="Jordan M."/>
            <person name="Riva A."/>
            <person name="Barbazuk W."/>
            <person name="Harkins T."/>
        </authorList>
    </citation>
    <scope>NUCLEOTIDE SEQUENCE [LARGE SCALE GENOMIC DNA]</scope>
    <source>
        <strain evidence="2">cv. Jamaican Lion 4</strain>
        <tissue evidence="1">Leaf</tissue>
    </source>
</reference>
<evidence type="ECO:0000313" key="2">
    <source>
        <dbReference type="Proteomes" id="UP000525078"/>
    </source>
</evidence>
<protein>
    <submittedName>
        <fullName evidence="1">Uncharacterized protein</fullName>
    </submittedName>
</protein>
<evidence type="ECO:0000313" key="1">
    <source>
        <dbReference type="EMBL" id="KAF4353825.1"/>
    </source>
</evidence>
<dbReference type="InterPro" id="IPR021475">
    <property type="entry name" value="Pants/Emi1-like"/>
</dbReference>
<sequence length="90" mass="10226">MPAPVHQMQQYYRPKGSLDNYSKKWSAVVDCLTLKTKGSAQVQKIGFSFTDSLSQKLHHSVELMKCVLQGLKPFHRFSGADEVCIMEDSY</sequence>
<dbReference type="Proteomes" id="UP000525078">
    <property type="component" value="Unassembled WGS sequence"/>
</dbReference>
<proteinExistence type="predicted"/>
<accession>A0A7J6E5V5</accession>
<gene>
    <name evidence="1" type="ORF">F8388_009984</name>
</gene>
<dbReference type="PANTHER" id="PTHR28052:SF1">
    <property type="entry name" value="UPF0545 PROTEIN C22ORF39"/>
    <property type="match status" value="1"/>
</dbReference>
<dbReference type="PANTHER" id="PTHR28052">
    <property type="entry name" value="UPF0545 PROTEIN C22ORF39"/>
    <property type="match status" value="1"/>
</dbReference>
<dbReference type="EMBL" id="JAATIP010000288">
    <property type="protein sequence ID" value="KAF4353825.1"/>
    <property type="molecule type" value="Genomic_DNA"/>
</dbReference>
<organism evidence="1 2">
    <name type="scientific">Cannabis sativa</name>
    <name type="common">Hemp</name>
    <name type="synonym">Marijuana</name>
    <dbReference type="NCBI Taxonomy" id="3483"/>
    <lineage>
        <taxon>Eukaryota</taxon>
        <taxon>Viridiplantae</taxon>
        <taxon>Streptophyta</taxon>
        <taxon>Embryophyta</taxon>
        <taxon>Tracheophyta</taxon>
        <taxon>Spermatophyta</taxon>
        <taxon>Magnoliopsida</taxon>
        <taxon>eudicotyledons</taxon>
        <taxon>Gunneridae</taxon>
        <taxon>Pentapetalae</taxon>
        <taxon>rosids</taxon>
        <taxon>fabids</taxon>
        <taxon>Rosales</taxon>
        <taxon>Cannabaceae</taxon>
        <taxon>Cannabis</taxon>
    </lineage>
</organism>